<accession>A0A428YBN9</accession>
<dbReference type="PANTHER" id="PTHR30629:SF2">
    <property type="entry name" value="PROPHAGE INTEGRASE INTS-RELATED"/>
    <property type="match status" value="1"/>
</dbReference>
<gene>
    <name evidence="8" type="ORF">DMH04_50050</name>
</gene>
<evidence type="ECO:0000256" key="5">
    <source>
        <dbReference type="PROSITE-ProRule" id="PRU01248"/>
    </source>
</evidence>
<evidence type="ECO:0000259" key="7">
    <source>
        <dbReference type="PROSITE" id="PS51900"/>
    </source>
</evidence>
<dbReference type="InterPro" id="IPR044068">
    <property type="entry name" value="CB"/>
</dbReference>
<dbReference type="InterPro" id="IPR013762">
    <property type="entry name" value="Integrase-like_cat_sf"/>
</dbReference>
<dbReference type="PANTHER" id="PTHR30629">
    <property type="entry name" value="PROPHAGE INTEGRASE"/>
    <property type="match status" value="1"/>
</dbReference>
<dbReference type="InterPro" id="IPR010998">
    <property type="entry name" value="Integrase_recombinase_N"/>
</dbReference>
<dbReference type="OrthoDB" id="4529782at2"/>
<name>A0A428YBN9_KIBAR</name>
<proteinExistence type="inferred from homology"/>
<dbReference type="SUPFAM" id="SSF56349">
    <property type="entry name" value="DNA breaking-rejoining enzymes"/>
    <property type="match status" value="1"/>
</dbReference>
<organism evidence="8 9">
    <name type="scientific">Kibdelosporangium aridum</name>
    <dbReference type="NCBI Taxonomy" id="2030"/>
    <lineage>
        <taxon>Bacteria</taxon>
        <taxon>Bacillati</taxon>
        <taxon>Actinomycetota</taxon>
        <taxon>Actinomycetes</taxon>
        <taxon>Pseudonocardiales</taxon>
        <taxon>Pseudonocardiaceae</taxon>
        <taxon>Kibdelosporangium</taxon>
    </lineage>
</organism>
<evidence type="ECO:0000313" key="9">
    <source>
        <dbReference type="Proteomes" id="UP000287547"/>
    </source>
</evidence>
<evidence type="ECO:0000256" key="3">
    <source>
        <dbReference type="ARBA" id="ARBA00023125"/>
    </source>
</evidence>
<dbReference type="PROSITE" id="PS51900">
    <property type="entry name" value="CB"/>
    <property type="match status" value="1"/>
</dbReference>
<dbReference type="InterPro" id="IPR050808">
    <property type="entry name" value="Phage_Integrase"/>
</dbReference>
<evidence type="ECO:0000256" key="6">
    <source>
        <dbReference type="SAM" id="MobiDB-lite"/>
    </source>
</evidence>
<keyword evidence="4" id="KW-0233">DNA recombination</keyword>
<dbReference type="GO" id="GO:0015074">
    <property type="term" value="P:DNA integration"/>
    <property type="evidence" value="ECO:0007669"/>
    <property type="project" value="UniProtKB-KW"/>
</dbReference>
<sequence>MAHCEPTTSGWRGRFKRPDGTRGSQSGFATKQAAKDWASDQESMIRRNTWIDPRDAETPFGEFAEAYLDAIKPRLSEATFAKYRSHLDQHLLPQWSAWPLIGIFNSYVEIEKWVSELHEDYTESTVASFFATFSTFMKAAVRARLIPASPCSDVRVTSGEYEPERLVASPVQVLRAAMRLYESGLGIGGFTLCVIDAYTGGRWGELAGQQRHEYDEFKQAISVVAPLKEVGGVLKKYGRVIDIDEVPTARPARNRGAAGRKGRTKTPAGTRWVELPPSIAMFYELLMDSHRHPYVFTGPEGAPWRRSNFRQRFWRPAWDGINPDDPAADDHVPAILLWFTFHEGRHTQATWLTEDGIPEVARRARLGQKMKGIGRTYDHVTPEMRRQILDALEARWSSSLLELTATERARLTEWFPHLKPAINRLLIKTRDGQEKLIPISAPFDH</sequence>
<feature type="compositionally biased region" description="Polar residues" evidence="6">
    <location>
        <begin position="1"/>
        <end position="10"/>
    </location>
</feature>
<keyword evidence="2" id="KW-0229">DNA integration</keyword>
<feature type="region of interest" description="Disordered" evidence="6">
    <location>
        <begin position="1"/>
        <end position="41"/>
    </location>
</feature>
<keyword evidence="3 5" id="KW-0238">DNA-binding</keyword>
<dbReference type="Pfam" id="PF14659">
    <property type="entry name" value="Phage_int_SAM_3"/>
    <property type="match status" value="1"/>
</dbReference>
<dbReference type="Proteomes" id="UP000287547">
    <property type="component" value="Unassembled WGS sequence"/>
</dbReference>
<dbReference type="AlphaFoldDB" id="A0A428YBN9"/>
<evidence type="ECO:0000256" key="1">
    <source>
        <dbReference type="ARBA" id="ARBA00008857"/>
    </source>
</evidence>
<dbReference type="Gene3D" id="1.10.150.130">
    <property type="match status" value="1"/>
</dbReference>
<feature type="domain" description="Core-binding (CB)" evidence="7">
    <location>
        <begin position="58"/>
        <end position="141"/>
    </location>
</feature>
<comment type="caution">
    <text evidence="8">The sequence shown here is derived from an EMBL/GenBank/DDBJ whole genome shotgun (WGS) entry which is preliminary data.</text>
</comment>
<comment type="similarity">
    <text evidence="1">Belongs to the 'phage' integrase family.</text>
</comment>
<dbReference type="InterPro" id="IPR011010">
    <property type="entry name" value="DNA_brk_join_enz"/>
</dbReference>
<dbReference type="Gene3D" id="1.10.443.10">
    <property type="entry name" value="Intergrase catalytic core"/>
    <property type="match status" value="1"/>
</dbReference>
<protein>
    <submittedName>
        <fullName evidence="8">Integrase</fullName>
    </submittedName>
</protein>
<evidence type="ECO:0000256" key="2">
    <source>
        <dbReference type="ARBA" id="ARBA00022908"/>
    </source>
</evidence>
<evidence type="ECO:0000256" key="4">
    <source>
        <dbReference type="ARBA" id="ARBA00023172"/>
    </source>
</evidence>
<evidence type="ECO:0000313" key="8">
    <source>
        <dbReference type="EMBL" id="RSM65005.1"/>
    </source>
</evidence>
<dbReference type="InterPro" id="IPR004107">
    <property type="entry name" value="Integrase_SAM-like_N"/>
</dbReference>
<dbReference type="EMBL" id="QHKI01000090">
    <property type="protein sequence ID" value="RSM65005.1"/>
    <property type="molecule type" value="Genomic_DNA"/>
</dbReference>
<dbReference type="GO" id="GO:0006310">
    <property type="term" value="P:DNA recombination"/>
    <property type="evidence" value="ECO:0007669"/>
    <property type="project" value="UniProtKB-KW"/>
</dbReference>
<reference evidence="8 9" key="1">
    <citation type="submission" date="2018-05" db="EMBL/GenBank/DDBJ databases">
        <title>Evolution of GPA BGCs.</title>
        <authorList>
            <person name="Waglechner N."/>
            <person name="Wright G.D."/>
        </authorList>
    </citation>
    <scope>NUCLEOTIDE SEQUENCE [LARGE SCALE GENOMIC DNA]</scope>
    <source>
        <strain evidence="8 9">A82846</strain>
    </source>
</reference>
<dbReference type="GO" id="GO:0003677">
    <property type="term" value="F:DNA binding"/>
    <property type="evidence" value="ECO:0007669"/>
    <property type="project" value="UniProtKB-UniRule"/>
</dbReference>